<evidence type="ECO:0000313" key="2">
    <source>
        <dbReference type="Proteomes" id="UP000189739"/>
    </source>
</evidence>
<dbReference type="SUPFAM" id="SSF46955">
    <property type="entry name" value="Putative DNA-binding domain"/>
    <property type="match status" value="1"/>
</dbReference>
<proteinExistence type="predicted"/>
<dbReference type="Proteomes" id="UP000189739">
    <property type="component" value="Unassembled WGS sequence"/>
</dbReference>
<dbReference type="STRING" id="1792845.BC343_15020"/>
<dbReference type="InterPro" id="IPR009061">
    <property type="entry name" value="DNA-bd_dom_put_sf"/>
</dbReference>
<keyword evidence="2" id="KW-1185">Reference proteome</keyword>
<evidence type="ECO:0000313" key="1">
    <source>
        <dbReference type="EMBL" id="OOQ57407.1"/>
    </source>
</evidence>
<reference evidence="1 2" key="1">
    <citation type="submission" date="2016-07" db="EMBL/GenBank/DDBJ databases">
        <title>Genomic analysis of zinc-resistant bacterium Mucilaginibacter pedocola TBZ30.</title>
        <authorList>
            <person name="Huang J."/>
            <person name="Tang J."/>
        </authorList>
    </citation>
    <scope>NUCLEOTIDE SEQUENCE [LARGE SCALE GENOMIC DNA]</scope>
    <source>
        <strain evidence="1 2">TBZ30</strain>
    </source>
</reference>
<gene>
    <name evidence="1" type="ORF">BC343_15020</name>
</gene>
<sequence length="66" mass="7963">MNNKHDPFLNRKEAARHTKLSPHSFKTWDSRKTYDLKPEMRGGRVVYRRSVLDAFLEQRLIKHAKR</sequence>
<organism evidence="1 2">
    <name type="scientific">Mucilaginibacter pedocola</name>
    <dbReference type="NCBI Taxonomy" id="1792845"/>
    <lineage>
        <taxon>Bacteria</taxon>
        <taxon>Pseudomonadati</taxon>
        <taxon>Bacteroidota</taxon>
        <taxon>Sphingobacteriia</taxon>
        <taxon>Sphingobacteriales</taxon>
        <taxon>Sphingobacteriaceae</taxon>
        <taxon>Mucilaginibacter</taxon>
    </lineage>
</organism>
<dbReference type="AlphaFoldDB" id="A0A1S9P9A3"/>
<protein>
    <recommendedName>
        <fullName evidence="3">Helix-turn-helix domain-containing protein</fullName>
    </recommendedName>
</protein>
<name>A0A1S9P9A3_9SPHI</name>
<comment type="caution">
    <text evidence="1">The sequence shown here is derived from an EMBL/GenBank/DDBJ whole genome shotgun (WGS) entry which is preliminary data.</text>
</comment>
<accession>A0A1S9P9A3</accession>
<evidence type="ECO:0008006" key="3">
    <source>
        <dbReference type="Google" id="ProtNLM"/>
    </source>
</evidence>
<dbReference type="EMBL" id="MBTF01000036">
    <property type="protein sequence ID" value="OOQ57407.1"/>
    <property type="molecule type" value="Genomic_DNA"/>
</dbReference>